<dbReference type="Proteomes" id="UP001054945">
    <property type="component" value="Unassembled WGS sequence"/>
</dbReference>
<evidence type="ECO:0000256" key="1">
    <source>
        <dbReference type="SAM" id="MobiDB-lite"/>
    </source>
</evidence>
<feature type="region of interest" description="Disordered" evidence="1">
    <location>
        <begin position="174"/>
        <end position="211"/>
    </location>
</feature>
<feature type="compositionally biased region" description="Basic and acidic residues" evidence="1">
    <location>
        <begin position="194"/>
        <end position="205"/>
    </location>
</feature>
<name>A0AAV4MRX9_CAEEX</name>
<protein>
    <submittedName>
        <fullName evidence="2">Uncharacterized protein</fullName>
    </submittedName>
</protein>
<proteinExistence type="predicted"/>
<accession>A0AAV4MRX9</accession>
<evidence type="ECO:0000313" key="2">
    <source>
        <dbReference type="EMBL" id="GIX75196.1"/>
    </source>
</evidence>
<reference evidence="2 3" key="1">
    <citation type="submission" date="2021-06" db="EMBL/GenBank/DDBJ databases">
        <title>Caerostris extrusa draft genome.</title>
        <authorList>
            <person name="Kono N."/>
            <person name="Arakawa K."/>
        </authorList>
    </citation>
    <scope>NUCLEOTIDE SEQUENCE [LARGE SCALE GENOMIC DNA]</scope>
</reference>
<sequence length="295" mass="32985">MLDTTITSLYLELRFVKEEEGEFVYPHSDGSKRRRFHKSGRILLEGFRALLTCGSASVLYSFCISLLGLRFSITIALLPPQLNQMVTQVYKLLVDVDSTYTTDSMELAAGVKNVVFLDGCRHRPVEQDHRAARHAVPGVHEAAAAHGAQLRGEPAQVHGLRLREALPGRALPGRQLRAQQAQSESGARPPVQDAGHRPREEDLRGQRPTPSIYQRVVRRGQKSMPTSIVIRIEYSNTNSGRKWSHELVSFRVGIRFRLAFRISEEIPAVGAGTYKLCMNLSESKICLDIALNRFG</sequence>
<keyword evidence="3" id="KW-1185">Reference proteome</keyword>
<dbReference type="AlphaFoldDB" id="A0AAV4MRX9"/>
<organism evidence="2 3">
    <name type="scientific">Caerostris extrusa</name>
    <name type="common">Bark spider</name>
    <name type="synonym">Caerostris bankana</name>
    <dbReference type="NCBI Taxonomy" id="172846"/>
    <lineage>
        <taxon>Eukaryota</taxon>
        <taxon>Metazoa</taxon>
        <taxon>Ecdysozoa</taxon>
        <taxon>Arthropoda</taxon>
        <taxon>Chelicerata</taxon>
        <taxon>Arachnida</taxon>
        <taxon>Araneae</taxon>
        <taxon>Araneomorphae</taxon>
        <taxon>Entelegynae</taxon>
        <taxon>Araneoidea</taxon>
        <taxon>Araneidae</taxon>
        <taxon>Caerostris</taxon>
    </lineage>
</organism>
<dbReference type="EMBL" id="BPLR01002569">
    <property type="protein sequence ID" value="GIX75196.1"/>
    <property type="molecule type" value="Genomic_DNA"/>
</dbReference>
<comment type="caution">
    <text evidence="2">The sequence shown here is derived from an EMBL/GenBank/DDBJ whole genome shotgun (WGS) entry which is preliminary data.</text>
</comment>
<evidence type="ECO:0000313" key="3">
    <source>
        <dbReference type="Proteomes" id="UP001054945"/>
    </source>
</evidence>
<gene>
    <name evidence="2" type="ORF">CEXT_407681</name>
</gene>